<dbReference type="Gramene" id="TuG1812G0500000573.01.T01">
    <property type="protein sequence ID" value="TuG1812G0500000573.01.T01.cds321326"/>
    <property type="gene ID" value="TuG1812G0500000573.01"/>
</dbReference>
<name>A0A8R7UDC1_TRIUA</name>
<gene>
    <name evidence="2" type="primary">LOC125555613</name>
</gene>
<evidence type="ECO:0000313" key="4">
    <source>
        <dbReference type="Proteomes" id="UP000015106"/>
    </source>
</evidence>
<accession>A0A8R7UDC1</accession>
<dbReference type="EnsemblPlants" id="TuG1812G0500000577.01.T01">
    <property type="protein sequence ID" value="TuG1812G0500000577.01.T01.cds349045"/>
    <property type="gene ID" value="TuG1812G0500000577.01"/>
</dbReference>
<feature type="compositionally biased region" description="Low complexity" evidence="1">
    <location>
        <begin position="73"/>
        <end position="97"/>
    </location>
</feature>
<sequence>MPSTPASPLGARSGVSPPLWRPGPAVAAAAGSAAWNGHAHRPGHCTAALPTHTCTAPPGASEPCSPQELPQKPSTATSAAVSTTATPPGATPSRAASCSTWSRDRCFPSEHPSSDTWLVSITRVRSLPVLCTYRSTVSHH</sequence>
<evidence type="ECO:0000256" key="1">
    <source>
        <dbReference type="SAM" id="MobiDB-lite"/>
    </source>
</evidence>
<keyword evidence="4" id="KW-1185">Reference proteome</keyword>
<feature type="region of interest" description="Disordered" evidence="1">
    <location>
        <begin position="31"/>
        <end position="50"/>
    </location>
</feature>
<reference evidence="3" key="2">
    <citation type="submission" date="2018-03" db="EMBL/GenBank/DDBJ databases">
        <title>The Triticum urartu genome reveals the dynamic nature of wheat genome evolution.</title>
        <authorList>
            <person name="Ling H."/>
            <person name="Ma B."/>
            <person name="Shi X."/>
            <person name="Liu H."/>
            <person name="Dong L."/>
            <person name="Sun H."/>
            <person name="Cao Y."/>
            <person name="Gao Q."/>
            <person name="Zheng S."/>
            <person name="Li Y."/>
            <person name="Yu Y."/>
            <person name="Du H."/>
            <person name="Qi M."/>
            <person name="Li Y."/>
            <person name="Yu H."/>
            <person name="Cui Y."/>
            <person name="Wang N."/>
            <person name="Chen C."/>
            <person name="Wu H."/>
            <person name="Zhao Y."/>
            <person name="Zhang J."/>
            <person name="Li Y."/>
            <person name="Zhou W."/>
            <person name="Zhang B."/>
            <person name="Hu W."/>
            <person name="Eijk M."/>
            <person name="Tang J."/>
            <person name="Witsenboer H."/>
            <person name="Zhao S."/>
            <person name="Li Z."/>
            <person name="Zhang A."/>
            <person name="Wang D."/>
            <person name="Liang C."/>
        </authorList>
    </citation>
    <scope>NUCLEOTIDE SEQUENCE [LARGE SCALE GENOMIC DNA]</scope>
    <source>
        <strain evidence="3">cv. G1812</strain>
    </source>
</reference>
<protein>
    <submittedName>
        <fullName evidence="3">Uncharacterized protein</fullName>
    </submittedName>
</protein>
<feature type="region of interest" description="Disordered" evidence="1">
    <location>
        <begin position="1"/>
        <end position="25"/>
    </location>
</feature>
<reference evidence="4" key="1">
    <citation type="journal article" date="2013" name="Nature">
        <title>Draft genome of the wheat A-genome progenitor Triticum urartu.</title>
        <authorList>
            <person name="Ling H.Q."/>
            <person name="Zhao S."/>
            <person name="Liu D."/>
            <person name="Wang J."/>
            <person name="Sun H."/>
            <person name="Zhang C."/>
            <person name="Fan H."/>
            <person name="Li D."/>
            <person name="Dong L."/>
            <person name="Tao Y."/>
            <person name="Gao C."/>
            <person name="Wu H."/>
            <person name="Li Y."/>
            <person name="Cui Y."/>
            <person name="Guo X."/>
            <person name="Zheng S."/>
            <person name="Wang B."/>
            <person name="Yu K."/>
            <person name="Liang Q."/>
            <person name="Yang W."/>
            <person name="Lou X."/>
            <person name="Chen J."/>
            <person name="Feng M."/>
            <person name="Jian J."/>
            <person name="Zhang X."/>
            <person name="Luo G."/>
            <person name="Jiang Y."/>
            <person name="Liu J."/>
            <person name="Wang Z."/>
            <person name="Sha Y."/>
            <person name="Zhang B."/>
            <person name="Wu H."/>
            <person name="Tang D."/>
            <person name="Shen Q."/>
            <person name="Xue P."/>
            <person name="Zou S."/>
            <person name="Wang X."/>
            <person name="Liu X."/>
            <person name="Wang F."/>
            <person name="Yang Y."/>
            <person name="An X."/>
            <person name="Dong Z."/>
            <person name="Zhang K."/>
            <person name="Zhang X."/>
            <person name="Luo M.C."/>
            <person name="Dvorak J."/>
            <person name="Tong Y."/>
            <person name="Wang J."/>
            <person name="Yang H."/>
            <person name="Li Z."/>
            <person name="Wang D."/>
            <person name="Zhang A."/>
            <person name="Wang J."/>
        </authorList>
    </citation>
    <scope>NUCLEOTIDE SEQUENCE</scope>
    <source>
        <strain evidence="4">cv. G1812</strain>
    </source>
</reference>
<evidence type="ECO:0000313" key="2">
    <source>
        <dbReference type="EnsemblPlants" id="TuG1812G0500000573.01.T01.cds321326"/>
    </source>
</evidence>
<organism evidence="3 4">
    <name type="scientific">Triticum urartu</name>
    <name type="common">Red wild einkorn</name>
    <name type="synonym">Crithodium urartu</name>
    <dbReference type="NCBI Taxonomy" id="4572"/>
    <lineage>
        <taxon>Eukaryota</taxon>
        <taxon>Viridiplantae</taxon>
        <taxon>Streptophyta</taxon>
        <taxon>Embryophyta</taxon>
        <taxon>Tracheophyta</taxon>
        <taxon>Spermatophyta</taxon>
        <taxon>Magnoliopsida</taxon>
        <taxon>Liliopsida</taxon>
        <taxon>Poales</taxon>
        <taxon>Poaceae</taxon>
        <taxon>BOP clade</taxon>
        <taxon>Pooideae</taxon>
        <taxon>Triticodae</taxon>
        <taxon>Triticeae</taxon>
        <taxon>Triticinae</taxon>
        <taxon>Triticum</taxon>
    </lineage>
</organism>
<reference evidence="3" key="3">
    <citation type="submission" date="2022-06" db="UniProtKB">
        <authorList>
            <consortium name="EnsemblPlants"/>
        </authorList>
    </citation>
    <scope>IDENTIFICATION</scope>
</reference>
<proteinExistence type="predicted"/>
<dbReference type="Gramene" id="TuG1812G0500000577.01.T01">
    <property type="protein sequence ID" value="TuG1812G0500000577.01.T01.cds349045"/>
    <property type="gene ID" value="TuG1812G0500000577.01"/>
</dbReference>
<dbReference type="AlphaFoldDB" id="A0A8R7UDC1"/>
<feature type="region of interest" description="Disordered" evidence="1">
    <location>
        <begin position="56"/>
        <end position="97"/>
    </location>
</feature>
<evidence type="ECO:0000313" key="3">
    <source>
        <dbReference type="EnsemblPlants" id="TuG1812G0500000577.01.T01.cds349045"/>
    </source>
</evidence>
<dbReference type="EnsemblPlants" id="TuG1812G0500000573.01.T01">
    <property type="protein sequence ID" value="TuG1812G0500000573.01.T01.cds321326"/>
    <property type="gene ID" value="TuG1812G0500000573.01"/>
</dbReference>
<dbReference type="Proteomes" id="UP000015106">
    <property type="component" value="Chromosome 5"/>
</dbReference>